<dbReference type="InterPro" id="IPR021307">
    <property type="entry name" value="DUF2884"/>
</dbReference>
<evidence type="ECO:0008006" key="4">
    <source>
        <dbReference type="Google" id="ProtNLM"/>
    </source>
</evidence>
<keyword evidence="1" id="KW-0732">Signal</keyword>
<organism evidence="2 3">
    <name type="scientific">Dyella nitratireducens</name>
    <dbReference type="NCBI Taxonomy" id="1849580"/>
    <lineage>
        <taxon>Bacteria</taxon>
        <taxon>Pseudomonadati</taxon>
        <taxon>Pseudomonadota</taxon>
        <taxon>Gammaproteobacteria</taxon>
        <taxon>Lysobacterales</taxon>
        <taxon>Rhodanobacteraceae</taxon>
        <taxon>Dyella</taxon>
    </lineage>
</organism>
<comment type="caution">
    <text evidence="2">The sequence shown here is derived from an EMBL/GenBank/DDBJ whole genome shotgun (WGS) entry which is preliminary data.</text>
</comment>
<feature type="chain" id="PRO_5047323804" description="DUF2884 family protein" evidence="1">
    <location>
        <begin position="23"/>
        <end position="267"/>
    </location>
</feature>
<dbReference type="Proteomes" id="UP000620046">
    <property type="component" value="Unassembled WGS sequence"/>
</dbReference>
<reference evidence="3" key="1">
    <citation type="journal article" date="2019" name="Int. J. Syst. Evol. Microbiol.">
        <title>The Global Catalogue of Microorganisms (GCM) 10K type strain sequencing project: providing services to taxonomists for standard genome sequencing and annotation.</title>
        <authorList>
            <consortium name="The Broad Institute Genomics Platform"/>
            <consortium name="The Broad Institute Genome Sequencing Center for Infectious Disease"/>
            <person name="Wu L."/>
            <person name="Ma J."/>
        </authorList>
    </citation>
    <scope>NUCLEOTIDE SEQUENCE [LARGE SCALE GENOMIC DNA]</scope>
    <source>
        <strain evidence="3">CGMCC 1.15439</strain>
    </source>
</reference>
<keyword evidence="3" id="KW-1185">Reference proteome</keyword>
<dbReference type="EMBL" id="BMJA01000006">
    <property type="protein sequence ID" value="GGA50443.1"/>
    <property type="molecule type" value="Genomic_DNA"/>
</dbReference>
<feature type="signal peptide" evidence="1">
    <location>
        <begin position="1"/>
        <end position="22"/>
    </location>
</feature>
<name>A0ABQ1GU56_9GAMM</name>
<dbReference type="Pfam" id="PF11101">
    <property type="entry name" value="DUF2884"/>
    <property type="match status" value="1"/>
</dbReference>
<protein>
    <recommendedName>
        <fullName evidence="4">DUF2884 family protein</fullName>
    </recommendedName>
</protein>
<gene>
    <name evidence="2" type="ORF">GCM10010981_44740</name>
</gene>
<proteinExistence type="predicted"/>
<evidence type="ECO:0000256" key="1">
    <source>
        <dbReference type="SAM" id="SignalP"/>
    </source>
</evidence>
<accession>A0ABQ1GU56</accession>
<dbReference type="RefSeq" id="WP_188797988.1">
    <property type="nucleotide sequence ID" value="NZ_BMJA01000006.1"/>
</dbReference>
<evidence type="ECO:0000313" key="3">
    <source>
        <dbReference type="Proteomes" id="UP000620046"/>
    </source>
</evidence>
<sequence>MRRHLLSFITLLTFATPGGAQATDSHTHHLSCSYTSDYDMQVTTRGIDFTRSSGHPVEVFIHEGTLRVDGQTMAVSDADAARLREYEHEVRDLLPAVAAIARDGVDIGYSALTTVVATLADNGDERTRLLHDLRDRHDEAMRHIDGTLGQGRWHAGDEEAFFGDDLQRTVTHLVGNVTGDVVKDALSGDPNRLASLEARTDALDATIDKAVNGPAEKLGQRAEALCPKLGHLQQLQQQFQFRLPSGERLQLIDSNMDRTDKASYAQR</sequence>
<evidence type="ECO:0000313" key="2">
    <source>
        <dbReference type="EMBL" id="GGA50443.1"/>
    </source>
</evidence>